<evidence type="ECO:0000256" key="1">
    <source>
        <dbReference type="ARBA" id="ARBA00022729"/>
    </source>
</evidence>
<keyword evidence="2" id="KW-1015">Disulfide bond</keyword>
<proteinExistence type="predicted"/>
<gene>
    <name evidence="9" type="ORF">MEDL_47534</name>
</gene>
<feature type="domain" description="Ig-like" evidence="7">
    <location>
        <begin position="1391"/>
        <end position="1487"/>
    </location>
</feature>
<accession>A0A8S3TTK8</accession>
<dbReference type="PROSITE" id="PS50923">
    <property type="entry name" value="SUSHI"/>
    <property type="match status" value="1"/>
</dbReference>
<dbReference type="InterPro" id="IPR013106">
    <property type="entry name" value="Ig_V-set"/>
</dbReference>
<feature type="domain" description="Ig-like" evidence="7">
    <location>
        <begin position="1491"/>
        <end position="1583"/>
    </location>
</feature>
<evidence type="ECO:0000313" key="10">
    <source>
        <dbReference type="Proteomes" id="UP000683360"/>
    </source>
</evidence>
<feature type="transmembrane region" description="Helical" evidence="5">
    <location>
        <begin position="2308"/>
        <end position="2332"/>
    </location>
</feature>
<dbReference type="GO" id="GO:0050808">
    <property type="term" value="P:synapse organization"/>
    <property type="evidence" value="ECO:0007669"/>
    <property type="project" value="TreeGrafter"/>
</dbReference>
<dbReference type="SMART" id="SM00032">
    <property type="entry name" value="CCP"/>
    <property type="match status" value="2"/>
</dbReference>
<sequence length="2459" mass="266996">MVISFVLVAIQLFGYQVLCCVETFPDQIKTNTVCTNQTRACTESCVHNQLYYDGNSTKTYECIDDDIWSPPVPGNGCLDRTPATFWMRFDVEYKTTEIALYCLDAHRKALEDNRNILEQQVSFYCNNVLVSVGHISINRTESRTSSFVITTVFYIEIGDTFTTESNKDACSLLLQLNINSRNLLVYSDTLVCSTGTSSINKTSASVNSDISSCPELHVLVVDSNGDDYCVIDTPVLGVESFTYTANISQDVTLYCELLFGTQVTGLYWQQDNKNLTAASFSDKYRSATKEMPSLTIRNVTYADAGTYSCHAVNYVGTGRSPDTQLNVIARVEDIPDVQIPEPNYYVTAGNNVTINCSVSAFPSVHVVEWTRNISGVIELISPDDQEFQGSTTSSPSLTILFADLADDGVYFCMATNAAGTGRSSPTSLHVLGDKPTVQITKESYTPVLGNNVTIKCNYSSYPPATSVQWKYNDSGNFIDINLDKDKYSGSTTLEPSLSIFNISFGETGEYICAVVNYLGTGSSSPVTVQVVGDPPTVNASPHLYSIILGTNLTMNCNVSGVPTPQYVSWLRNETSGMAYIQSNGVKYDGGILTSPSLTIYNVEDTDEGWYTCFSTNLAGSNFSEPVYLNVSGDEPHVSIGSYEYTVIYGSNVTMECFISSHPIYISVLWQHNTTGALADVDTDEISVKGGTVLQPSLTFTRVNFTHQGLYRCSATNQVGTGYSNFTSLIVIGDIPNIHVLKSSYDVIVTSNITLACNVSATPNVTSVVWQKGSTNETTDIGIDQVKYSGGTVDDPSLTILHLENDDAGWFTCTAENLVGIGTSDQIYVNITGDIPMITILENAYDVILGENVTIACEISSHPPPTKVSWQRIVTGEFTPKTIEGVRFSGSSLANPSLTISFVKFEDDGEYICVVDNFVGEGKSNLTILHVIGDPPAVSVNSTLYDVVEDDNVTLQCNTSGIPDVQSVSWHLNLTANNHIQNMIRYQTALEPSLTIVSAALNDAGLYTCTATNLAGTTRGVPIQLNVDEKCTKYVPDVSHSVIDCTFTNNTGTCEIKCNSGFMFRDGSDSKIYKCTGRNQWVPPLPMPTCLETAPSTYTLVVNIKYRSTGIALFCKTAHNQAIINNYDTIIQQISVYCNNEFVTVGPIAINSTNSTTSSFDITTTYFIVVGDSSTPKTTTDACGLLIDNNIKKSDFFVYGSSLQCDKEESTITKTDGIVVSKESICPVGFSLIDGTNICISEIPQVGSTDTQYTIEVGSNVTLYCDIKSNLPVRSIYWLFTPYGKTEQVAIQTNDSRYTGGTTQEASLTINDVTFDDIGMYKCSAMNEIGVGSGPNMMLSVVTTVQDLPIVEISKSSYAVILGNNVTLECSITSDLLVSNVKWQKKLETHLPVVSVSLQYYTVQFGSSIMLQCMISGVPTVTEVTWYRNDSGNLKPIDPVTPDFSGSLPNMPSLTIMVAQTADEGWYICTGTNLAGKASSAPVYLNVTANKPVITNLQDKYDVIAGDTVKLQCSVFAYPPVITSTWTRNSTGTFQNVVTDGNKFQISGNSTFSLQINKVDLSDKGVYLCRSTNDAGTTIGASIVLHVIGGTPTIRIHPTLSVLYGENVTLECEITSVPNLTAVAWKTDASGSLQDIDSLHTKYNGGTIVKPSLTLLNINFEDNGKYVCIGTNFLGTGSNVTTLTVTGGVPSVYVSSTVYHVSIADNITLNCNASGSPDVISVAWERNTTGLSNKLYSGGTLSQHSLTLYNLEAIDGGWYICTATNLVGTGKSYPIHLNVTGEEICASNVFPMISNGDVTCSDNSFLLCTVLCDGGYVTRDGNLTVNFRCENNVWSPPLPPKGCLAYFLPITEYRLQVRYNLSAIAKYCLTSHEQILENLKSAFGQEATNVCHNSIFKTGIILEIADMQSQTSGFTIDTVFTVRTQFNTVGKTDRDLCRILLENRITARSLFTYTSTLNCGSETSTVGQRSGSLLSSMDICSNGTTTVSTQQEIYCVSDVPSVVILKPSYIVENEDSFTIECIVESTIKINNVYWIHNSSGVIKTLHGNSTDDRYSGSSLFVPSLTITYAEFSDEGQYTCVAVNDIGSGSSAAVFVDIVAKIRDLPLIFSTSSTLQHTAGDIVKLECPVTEKSYATIVYWQFIKTGQLKILQPFSFTDRYSGSTADSPSLTIREAAVGDSGSYTCFAVNILGVGRGRSIELVVKELGFPGEPGTGKSTSETNILSCVKTFSFLMMFACIGIVLLTACSILICTFVPDRMSSFVGNVRQWKISEKIFIIAIEIFLSVVTSCALAGIVTVTNCADDVTGATVGLTGVALIPGIVLSALYLAFCCYIQTKRINKIGNKSNAGGLIASTSPVPEEHFRVKSWRPYETSDQPVIEPDDKEVGKTPFHGEELNMYASTFKSVPLISKPSGSGTPGRQALPPIGYTEYAEVKKKRRRRKKRKPKKESFDAMDDSHDEF</sequence>
<feature type="domain" description="Ig-like" evidence="7">
    <location>
        <begin position="735"/>
        <end position="829"/>
    </location>
</feature>
<keyword evidence="10" id="KW-1185">Reference proteome</keyword>
<feature type="region of interest" description="Disordered" evidence="4">
    <location>
        <begin position="2408"/>
        <end position="2459"/>
    </location>
</feature>
<dbReference type="Pfam" id="PF13927">
    <property type="entry name" value="Ig_3"/>
    <property type="match status" value="14"/>
</dbReference>
<evidence type="ECO:0000256" key="4">
    <source>
        <dbReference type="SAM" id="MobiDB-lite"/>
    </source>
</evidence>
<feature type="domain" description="Ig-like" evidence="7">
    <location>
        <begin position="1591"/>
        <end position="1685"/>
    </location>
</feature>
<dbReference type="Gene3D" id="2.60.40.10">
    <property type="entry name" value="Immunoglobulins"/>
    <property type="match status" value="15"/>
</dbReference>
<dbReference type="GO" id="GO:0043025">
    <property type="term" value="C:neuronal cell body"/>
    <property type="evidence" value="ECO:0007669"/>
    <property type="project" value="TreeGrafter"/>
</dbReference>
<dbReference type="EMBL" id="CAJPWZ010002278">
    <property type="protein sequence ID" value="CAG2234906.1"/>
    <property type="molecule type" value="Genomic_DNA"/>
</dbReference>
<feature type="chain" id="PRO_5035831690" evidence="6">
    <location>
        <begin position="20"/>
        <end position="2459"/>
    </location>
</feature>
<feature type="transmembrane region" description="Helical" evidence="5">
    <location>
        <begin position="2230"/>
        <end position="2253"/>
    </location>
</feature>
<evidence type="ECO:0000256" key="3">
    <source>
        <dbReference type="PROSITE-ProRule" id="PRU00302"/>
    </source>
</evidence>
<keyword evidence="5" id="KW-1133">Transmembrane helix</keyword>
<organism evidence="9 10">
    <name type="scientific">Mytilus edulis</name>
    <name type="common">Blue mussel</name>
    <dbReference type="NCBI Taxonomy" id="6550"/>
    <lineage>
        <taxon>Eukaryota</taxon>
        <taxon>Metazoa</taxon>
        <taxon>Spiralia</taxon>
        <taxon>Lophotrochozoa</taxon>
        <taxon>Mollusca</taxon>
        <taxon>Bivalvia</taxon>
        <taxon>Autobranchia</taxon>
        <taxon>Pteriomorphia</taxon>
        <taxon>Mytilida</taxon>
        <taxon>Mytiloidea</taxon>
        <taxon>Mytilidae</taxon>
        <taxon>Mytilinae</taxon>
        <taxon>Mytilus</taxon>
    </lineage>
</organism>
<dbReference type="Proteomes" id="UP000683360">
    <property type="component" value="Unassembled WGS sequence"/>
</dbReference>
<feature type="domain" description="Ig-like" evidence="7">
    <location>
        <begin position="1999"/>
        <end position="2095"/>
    </location>
</feature>
<evidence type="ECO:0000259" key="7">
    <source>
        <dbReference type="PROSITE" id="PS50835"/>
    </source>
</evidence>
<feature type="compositionally biased region" description="Acidic residues" evidence="4">
    <location>
        <begin position="2450"/>
        <end position="2459"/>
    </location>
</feature>
<evidence type="ECO:0000256" key="5">
    <source>
        <dbReference type="SAM" id="Phobius"/>
    </source>
</evidence>
<dbReference type="CDD" id="cd00033">
    <property type="entry name" value="CCP"/>
    <property type="match status" value="1"/>
</dbReference>
<feature type="domain" description="Ig-like" evidence="7">
    <location>
        <begin position="234"/>
        <end position="326"/>
    </location>
</feature>
<keyword evidence="5" id="KW-0812">Transmembrane</keyword>
<feature type="signal peptide" evidence="6">
    <location>
        <begin position="1"/>
        <end position="19"/>
    </location>
</feature>
<dbReference type="InterPro" id="IPR007110">
    <property type="entry name" value="Ig-like_dom"/>
</dbReference>
<comment type="caution">
    <text evidence="9">The sequence shown here is derived from an EMBL/GenBank/DDBJ whole genome shotgun (WGS) entry which is preliminary data.</text>
</comment>
<feature type="domain" description="Ig-like" evidence="7">
    <location>
        <begin position="835"/>
        <end position="928"/>
    </location>
</feature>
<dbReference type="PANTHER" id="PTHR45080">
    <property type="entry name" value="CONTACTIN 5"/>
    <property type="match status" value="1"/>
</dbReference>
<dbReference type="SMART" id="SM00408">
    <property type="entry name" value="IGc2"/>
    <property type="match status" value="15"/>
</dbReference>
<keyword evidence="5" id="KW-0472">Membrane</keyword>
<dbReference type="InterPro" id="IPR003599">
    <property type="entry name" value="Ig_sub"/>
</dbReference>
<dbReference type="InterPro" id="IPR013151">
    <property type="entry name" value="Immunoglobulin_dom"/>
</dbReference>
<dbReference type="PROSITE" id="PS50835">
    <property type="entry name" value="IG_LIKE"/>
    <property type="match status" value="16"/>
</dbReference>
<feature type="domain" description="Ig-like" evidence="7">
    <location>
        <begin position="535"/>
        <end position="629"/>
    </location>
</feature>
<dbReference type="PANTHER" id="PTHR45080:SF8">
    <property type="entry name" value="IG-LIKE DOMAIN-CONTAINING PROTEIN"/>
    <property type="match status" value="1"/>
</dbReference>
<name>A0A8S3TTK8_MYTED</name>
<feature type="domain" description="Ig-like" evidence="7">
    <location>
        <begin position="935"/>
        <end position="1027"/>
    </location>
</feature>
<evidence type="ECO:0000256" key="2">
    <source>
        <dbReference type="ARBA" id="ARBA00023157"/>
    </source>
</evidence>
<reference evidence="9" key="1">
    <citation type="submission" date="2021-03" db="EMBL/GenBank/DDBJ databases">
        <authorList>
            <person name="Bekaert M."/>
        </authorList>
    </citation>
    <scope>NUCLEOTIDE SEQUENCE</scope>
</reference>
<dbReference type="Pfam" id="PF00047">
    <property type="entry name" value="ig"/>
    <property type="match status" value="1"/>
</dbReference>
<feature type="transmembrane region" description="Helical" evidence="5">
    <location>
        <begin position="2273"/>
        <end position="2296"/>
    </location>
</feature>
<dbReference type="InterPro" id="IPR003598">
    <property type="entry name" value="Ig_sub2"/>
</dbReference>
<feature type="domain" description="Ig-like" evidence="7">
    <location>
        <begin position="1348"/>
        <end position="1384"/>
    </location>
</feature>
<keyword evidence="1 6" id="KW-0732">Signal</keyword>
<feature type="domain" description="Ig-like" evidence="7">
    <location>
        <begin position="1243"/>
        <end position="1339"/>
    </location>
</feature>
<feature type="domain" description="Ig-like" evidence="7">
    <location>
        <begin position="635"/>
        <end position="729"/>
    </location>
</feature>
<feature type="domain" description="Ig-like" evidence="7">
    <location>
        <begin position="435"/>
        <end position="529"/>
    </location>
</feature>
<comment type="caution">
    <text evidence="3">Lacks conserved residue(s) required for the propagation of feature annotation.</text>
</comment>
<feature type="compositionally biased region" description="Basic residues" evidence="4">
    <location>
        <begin position="2433"/>
        <end position="2445"/>
    </location>
</feature>
<evidence type="ECO:0000256" key="6">
    <source>
        <dbReference type="SAM" id="SignalP"/>
    </source>
</evidence>
<dbReference type="InterPro" id="IPR013783">
    <property type="entry name" value="Ig-like_fold"/>
</dbReference>
<feature type="domain" description="Sushi" evidence="8">
    <location>
        <begin position="1028"/>
        <end position="1091"/>
    </location>
</feature>
<dbReference type="InterPro" id="IPR050958">
    <property type="entry name" value="Cell_Adh-Cytoskel_Orgn"/>
</dbReference>
<dbReference type="SUPFAM" id="SSF48726">
    <property type="entry name" value="Immunoglobulin"/>
    <property type="match status" value="15"/>
</dbReference>
<keyword evidence="3" id="KW-0768">Sushi</keyword>
<feature type="domain" description="Ig-like" evidence="7">
    <location>
        <begin position="2104"/>
        <end position="2200"/>
    </location>
</feature>
<dbReference type="GO" id="GO:0030424">
    <property type="term" value="C:axon"/>
    <property type="evidence" value="ECO:0007669"/>
    <property type="project" value="TreeGrafter"/>
</dbReference>
<feature type="domain" description="Ig-like" evidence="7">
    <location>
        <begin position="1689"/>
        <end position="1779"/>
    </location>
</feature>
<dbReference type="SMART" id="SM00409">
    <property type="entry name" value="IG"/>
    <property type="match status" value="15"/>
</dbReference>
<feature type="domain" description="Ig-like" evidence="7">
    <location>
        <begin position="335"/>
        <end position="429"/>
    </location>
</feature>
<evidence type="ECO:0000259" key="8">
    <source>
        <dbReference type="PROSITE" id="PS50923"/>
    </source>
</evidence>
<dbReference type="InterPro" id="IPR000436">
    <property type="entry name" value="Sushi_SCR_CCP_dom"/>
</dbReference>
<dbReference type="SMART" id="SM00406">
    <property type="entry name" value="IGv"/>
    <property type="match status" value="10"/>
</dbReference>
<evidence type="ECO:0000313" key="9">
    <source>
        <dbReference type="EMBL" id="CAG2234906.1"/>
    </source>
</evidence>
<dbReference type="CDD" id="cd00096">
    <property type="entry name" value="Ig"/>
    <property type="match status" value="8"/>
</dbReference>
<dbReference type="GO" id="GO:0005886">
    <property type="term" value="C:plasma membrane"/>
    <property type="evidence" value="ECO:0007669"/>
    <property type="project" value="TreeGrafter"/>
</dbReference>
<dbReference type="GO" id="GO:0007156">
    <property type="term" value="P:homophilic cell adhesion via plasma membrane adhesion molecules"/>
    <property type="evidence" value="ECO:0007669"/>
    <property type="project" value="TreeGrafter"/>
</dbReference>
<protein>
    <submittedName>
        <fullName evidence="9">HMCN</fullName>
    </submittedName>
</protein>
<dbReference type="OrthoDB" id="6150053at2759"/>
<dbReference type="InterPro" id="IPR036179">
    <property type="entry name" value="Ig-like_dom_sf"/>
</dbReference>
<dbReference type="GO" id="GO:0008046">
    <property type="term" value="F:axon guidance receptor activity"/>
    <property type="evidence" value="ECO:0007669"/>
    <property type="project" value="TreeGrafter"/>
</dbReference>